<evidence type="ECO:0000256" key="1">
    <source>
        <dbReference type="SAM" id="MobiDB-lite"/>
    </source>
</evidence>
<dbReference type="EMBL" id="ML769698">
    <property type="protein sequence ID" value="KAE9389406.1"/>
    <property type="molecule type" value="Genomic_DNA"/>
</dbReference>
<evidence type="ECO:0000313" key="3">
    <source>
        <dbReference type="Proteomes" id="UP000799118"/>
    </source>
</evidence>
<organism evidence="2 3">
    <name type="scientific">Gymnopus androsaceus JB14</name>
    <dbReference type="NCBI Taxonomy" id="1447944"/>
    <lineage>
        <taxon>Eukaryota</taxon>
        <taxon>Fungi</taxon>
        <taxon>Dikarya</taxon>
        <taxon>Basidiomycota</taxon>
        <taxon>Agaricomycotina</taxon>
        <taxon>Agaricomycetes</taxon>
        <taxon>Agaricomycetidae</taxon>
        <taxon>Agaricales</taxon>
        <taxon>Marasmiineae</taxon>
        <taxon>Omphalotaceae</taxon>
        <taxon>Gymnopus</taxon>
    </lineage>
</organism>
<accession>A0A6A4GVB3</accession>
<keyword evidence="3" id="KW-1185">Reference proteome</keyword>
<name>A0A6A4GVB3_9AGAR</name>
<dbReference type="OrthoDB" id="3036073at2759"/>
<evidence type="ECO:0000313" key="2">
    <source>
        <dbReference type="EMBL" id="KAE9389406.1"/>
    </source>
</evidence>
<sequence length="114" mass="12822">MSNQPTMPYTTYEPIPVKPNVKGIKSGKANKLLKHNSSAVESICLLRFHDNTSTVYLNSLNSEPTTKPNPSNVPPELPPPEPIPANFRSFVPKKYLEYAKTVFNPTEFEKLPEH</sequence>
<feature type="compositionally biased region" description="Pro residues" evidence="1">
    <location>
        <begin position="71"/>
        <end position="83"/>
    </location>
</feature>
<dbReference type="Proteomes" id="UP000799118">
    <property type="component" value="Unassembled WGS sequence"/>
</dbReference>
<feature type="region of interest" description="Disordered" evidence="1">
    <location>
        <begin position="59"/>
        <end position="84"/>
    </location>
</feature>
<proteinExistence type="predicted"/>
<dbReference type="AlphaFoldDB" id="A0A6A4GVB3"/>
<protein>
    <submittedName>
        <fullName evidence="2">Uncharacterized protein</fullName>
    </submittedName>
</protein>
<gene>
    <name evidence="2" type="ORF">BT96DRAFT_1003260</name>
</gene>
<reference evidence="2" key="1">
    <citation type="journal article" date="2019" name="Environ. Microbiol.">
        <title>Fungal ecological strategies reflected in gene transcription - a case study of two litter decomposers.</title>
        <authorList>
            <person name="Barbi F."/>
            <person name="Kohler A."/>
            <person name="Barry K."/>
            <person name="Baskaran P."/>
            <person name="Daum C."/>
            <person name="Fauchery L."/>
            <person name="Ihrmark K."/>
            <person name="Kuo A."/>
            <person name="LaButti K."/>
            <person name="Lipzen A."/>
            <person name="Morin E."/>
            <person name="Grigoriev I.V."/>
            <person name="Henrissat B."/>
            <person name="Lindahl B."/>
            <person name="Martin F."/>
        </authorList>
    </citation>
    <scope>NUCLEOTIDE SEQUENCE</scope>
    <source>
        <strain evidence="2">JB14</strain>
    </source>
</reference>